<feature type="compositionally biased region" description="Polar residues" evidence="1">
    <location>
        <begin position="257"/>
        <end position="271"/>
    </location>
</feature>
<evidence type="ECO:0000313" key="2">
    <source>
        <dbReference type="EMBL" id="KAL3516638.1"/>
    </source>
</evidence>
<reference evidence="2 3" key="1">
    <citation type="submission" date="2024-11" db="EMBL/GenBank/DDBJ databases">
        <title>A near-complete genome assembly of Cinchona calisaya.</title>
        <authorList>
            <person name="Lian D.C."/>
            <person name="Zhao X.W."/>
            <person name="Wei L."/>
        </authorList>
    </citation>
    <scope>NUCLEOTIDE SEQUENCE [LARGE SCALE GENOMIC DNA]</scope>
    <source>
        <tissue evidence="2">Nenye</tissue>
    </source>
</reference>
<feature type="compositionally biased region" description="Low complexity" evidence="1">
    <location>
        <begin position="239"/>
        <end position="250"/>
    </location>
</feature>
<feature type="region of interest" description="Disordered" evidence="1">
    <location>
        <begin position="1"/>
        <end position="51"/>
    </location>
</feature>
<organism evidence="2 3">
    <name type="scientific">Cinchona calisaya</name>
    <dbReference type="NCBI Taxonomy" id="153742"/>
    <lineage>
        <taxon>Eukaryota</taxon>
        <taxon>Viridiplantae</taxon>
        <taxon>Streptophyta</taxon>
        <taxon>Embryophyta</taxon>
        <taxon>Tracheophyta</taxon>
        <taxon>Spermatophyta</taxon>
        <taxon>Magnoliopsida</taxon>
        <taxon>eudicotyledons</taxon>
        <taxon>Gunneridae</taxon>
        <taxon>Pentapetalae</taxon>
        <taxon>asterids</taxon>
        <taxon>lamiids</taxon>
        <taxon>Gentianales</taxon>
        <taxon>Rubiaceae</taxon>
        <taxon>Cinchonoideae</taxon>
        <taxon>Cinchoneae</taxon>
        <taxon>Cinchona</taxon>
    </lineage>
</organism>
<dbReference type="EMBL" id="JBJUIK010000010">
    <property type="protein sequence ID" value="KAL3516638.1"/>
    <property type="molecule type" value="Genomic_DNA"/>
</dbReference>
<keyword evidence="3" id="KW-1185">Reference proteome</keyword>
<feature type="region of interest" description="Disordered" evidence="1">
    <location>
        <begin position="237"/>
        <end position="271"/>
    </location>
</feature>
<accession>A0ABD2ZC37</accession>
<dbReference type="AlphaFoldDB" id="A0ABD2ZC37"/>
<feature type="compositionally biased region" description="Low complexity" evidence="1">
    <location>
        <begin position="1"/>
        <end position="19"/>
    </location>
</feature>
<evidence type="ECO:0000256" key="1">
    <source>
        <dbReference type="SAM" id="MobiDB-lite"/>
    </source>
</evidence>
<proteinExistence type="predicted"/>
<gene>
    <name evidence="2" type="ORF">ACH5RR_023540</name>
</gene>
<sequence length="271" mass="30050">MGPAEGSSSFSNRTFSSTGSHREKKGPRSAFLPGFPRSMRSIRARQEERKTKVLSSVERKLSRDKTDAILYIDLTNILPLPSPTPNSETPAHPAIDFVVFLPIPPPPPKPISRRQRISKDPFHTMVLDSKMFLRKTPKGLLATKHSIPCLDIEIPATPNKEIKLHWRAIGLRKLGFDMVVYALTLFLSKAIQSVTSRRQKVDFDFRSVRILLSPISNSATDWLNSSHWLGNTKENAVEATTSGGTTDTAGMPPLTSIHLSTHRSTTELGSS</sequence>
<dbReference type="Proteomes" id="UP001630127">
    <property type="component" value="Unassembled WGS sequence"/>
</dbReference>
<name>A0ABD2ZC37_9GENT</name>
<protein>
    <submittedName>
        <fullName evidence="2">Uncharacterized protein</fullName>
    </submittedName>
</protein>
<comment type="caution">
    <text evidence="2">The sequence shown here is derived from an EMBL/GenBank/DDBJ whole genome shotgun (WGS) entry which is preliminary data.</text>
</comment>
<evidence type="ECO:0000313" key="3">
    <source>
        <dbReference type="Proteomes" id="UP001630127"/>
    </source>
</evidence>